<feature type="domain" description="EF-hand" evidence="2">
    <location>
        <begin position="101"/>
        <end position="123"/>
    </location>
</feature>
<organism evidence="3 4">
    <name type="scientific">Brassica cretica</name>
    <name type="common">Mustard</name>
    <dbReference type="NCBI Taxonomy" id="69181"/>
    <lineage>
        <taxon>Eukaryota</taxon>
        <taxon>Viridiplantae</taxon>
        <taxon>Streptophyta</taxon>
        <taxon>Embryophyta</taxon>
        <taxon>Tracheophyta</taxon>
        <taxon>Spermatophyta</taxon>
        <taxon>Magnoliopsida</taxon>
        <taxon>eudicotyledons</taxon>
        <taxon>Gunneridae</taxon>
        <taxon>Pentapetalae</taxon>
        <taxon>rosids</taxon>
        <taxon>malvids</taxon>
        <taxon>Brassicales</taxon>
        <taxon>Brassicaceae</taxon>
        <taxon>Brassiceae</taxon>
        <taxon>Brassica</taxon>
    </lineage>
</organism>
<dbReference type="Proteomes" id="UP000712281">
    <property type="component" value="Unassembled WGS sequence"/>
</dbReference>
<accession>A0A8S9JH21</accession>
<dbReference type="PANTHER" id="PTHR10827">
    <property type="entry name" value="RETICULOCALBIN"/>
    <property type="match status" value="1"/>
</dbReference>
<dbReference type="GO" id="GO:0005509">
    <property type="term" value="F:calcium ion binding"/>
    <property type="evidence" value="ECO:0007669"/>
    <property type="project" value="InterPro"/>
</dbReference>
<dbReference type="AlphaFoldDB" id="A0A8S9JH21"/>
<comment type="caution">
    <text evidence="3">The sequence shown here is derived from an EMBL/GenBank/DDBJ whole genome shotgun (WGS) entry which is preliminary data.</text>
</comment>
<evidence type="ECO:0000313" key="3">
    <source>
        <dbReference type="EMBL" id="KAF2581355.1"/>
    </source>
</evidence>
<feature type="domain" description="EF-hand" evidence="2">
    <location>
        <begin position="177"/>
        <end position="212"/>
    </location>
</feature>
<dbReference type="Pfam" id="PF13202">
    <property type="entry name" value="EF-hand_5"/>
    <property type="match status" value="2"/>
</dbReference>
<evidence type="ECO:0000313" key="4">
    <source>
        <dbReference type="Proteomes" id="UP000712281"/>
    </source>
</evidence>
<reference evidence="3" key="1">
    <citation type="submission" date="2019-12" db="EMBL/GenBank/DDBJ databases">
        <title>Genome sequencing and annotation of Brassica cretica.</title>
        <authorList>
            <person name="Studholme D.J."/>
            <person name="Sarris P.F."/>
        </authorList>
    </citation>
    <scope>NUCLEOTIDE SEQUENCE</scope>
    <source>
        <strain evidence="3">PFS-001/15</strain>
        <tissue evidence="3">Leaf</tissue>
    </source>
</reference>
<dbReference type="FunFam" id="1.10.238.10:FF:000328">
    <property type="entry name" value="Calcium-binding EF hand family protein"/>
    <property type="match status" value="1"/>
</dbReference>
<dbReference type="PANTHER" id="PTHR10827:SF101">
    <property type="entry name" value="CALCIUM-BINDING EF HAND FAMILY PROTEIN"/>
    <property type="match status" value="1"/>
</dbReference>
<dbReference type="Gene3D" id="1.10.238.10">
    <property type="entry name" value="EF-hand"/>
    <property type="match status" value="3"/>
</dbReference>
<sequence length="229" mass="26719">MQSSAKEVMHRTQRDMDVHDRNNDGFISFSEYEPPSWVRNSGNDTFGYNMGWWKEEHFNASDANGDGLLNLTEFNDFLHPADTKNHKLLLWLCKEEVRERDSDKDGKIGFEEFYHGLFDTVRNYEEDNHNATHPYHDLPEGPAKQLFSQLDKDGDGYLSDVELLPIISKIHPTEHYYAKQQADYIISQADSDKDGRLTLAEMTEHPYVFYSAIFNEDDSDDDYGFHDEF</sequence>
<evidence type="ECO:0000256" key="1">
    <source>
        <dbReference type="ARBA" id="ARBA00022837"/>
    </source>
</evidence>
<feature type="non-terminal residue" evidence="3">
    <location>
        <position position="1"/>
    </location>
</feature>
<dbReference type="EMBL" id="QGKW02001660">
    <property type="protein sequence ID" value="KAF2581355.1"/>
    <property type="molecule type" value="Genomic_DNA"/>
</dbReference>
<name>A0A8S9JH21_BRACR</name>
<keyword evidence="1" id="KW-0106">Calcium</keyword>
<feature type="domain" description="EF-hand" evidence="2">
    <location>
        <begin position="55"/>
        <end position="84"/>
    </location>
</feature>
<gene>
    <name evidence="3" type="ORF">F2Q68_00000250</name>
</gene>
<feature type="domain" description="EF-hand" evidence="2">
    <location>
        <begin position="138"/>
        <end position="173"/>
    </location>
</feature>
<dbReference type="InterPro" id="IPR011992">
    <property type="entry name" value="EF-hand-dom_pair"/>
</dbReference>
<protein>
    <recommendedName>
        <fullName evidence="2">EF-hand domain-containing protein</fullName>
    </recommendedName>
</protein>
<dbReference type="InterPro" id="IPR018247">
    <property type="entry name" value="EF_Hand_1_Ca_BS"/>
</dbReference>
<dbReference type="SMART" id="SM00054">
    <property type="entry name" value="EFh"/>
    <property type="match status" value="4"/>
</dbReference>
<dbReference type="InterPro" id="IPR002048">
    <property type="entry name" value="EF_hand_dom"/>
</dbReference>
<proteinExistence type="predicted"/>
<dbReference type="Pfam" id="PF13499">
    <property type="entry name" value="EF-hand_7"/>
    <property type="match status" value="1"/>
</dbReference>
<dbReference type="SUPFAM" id="SSF47473">
    <property type="entry name" value="EF-hand"/>
    <property type="match status" value="1"/>
</dbReference>
<dbReference type="PROSITE" id="PS00018">
    <property type="entry name" value="EF_HAND_1"/>
    <property type="match status" value="5"/>
</dbReference>
<dbReference type="PROSITE" id="PS50222">
    <property type="entry name" value="EF_HAND_2"/>
    <property type="match status" value="4"/>
</dbReference>
<dbReference type="Pfam" id="PF13833">
    <property type="entry name" value="EF-hand_8"/>
    <property type="match status" value="1"/>
</dbReference>
<evidence type="ECO:0000259" key="2">
    <source>
        <dbReference type="PROSITE" id="PS50222"/>
    </source>
</evidence>
<dbReference type="GO" id="GO:0005783">
    <property type="term" value="C:endoplasmic reticulum"/>
    <property type="evidence" value="ECO:0007669"/>
    <property type="project" value="TreeGrafter"/>
</dbReference>